<organism evidence="3">
    <name type="scientific">Bionectria ochroleuca</name>
    <name type="common">Gliocladium roseum</name>
    <dbReference type="NCBI Taxonomy" id="29856"/>
    <lineage>
        <taxon>Eukaryota</taxon>
        <taxon>Fungi</taxon>
        <taxon>Dikarya</taxon>
        <taxon>Ascomycota</taxon>
        <taxon>Pezizomycotina</taxon>
        <taxon>Sordariomycetes</taxon>
        <taxon>Hypocreomycetidae</taxon>
        <taxon>Hypocreales</taxon>
        <taxon>Bionectriaceae</taxon>
        <taxon>Clonostachys</taxon>
    </lineage>
</organism>
<dbReference type="GO" id="GO:0004672">
    <property type="term" value="F:protein kinase activity"/>
    <property type="evidence" value="ECO:0007669"/>
    <property type="project" value="InterPro"/>
</dbReference>
<dbReference type="Gene3D" id="1.10.510.10">
    <property type="entry name" value="Transferase(Phosphotransferase) domain 1"/>
    <property type="match status" value="1"/>
</dbReference>
<reference evidence="3" key="1">
    <citation type="submission" date="2015-01" db="EMBL/GenBank/DDBJ databases">
        <authorList>
            <person name="Durling Mikael"/>
        </authorList>
    </citation>
    <scope>NUCLEOTIDE SEQUENCE</scope>
</reference>
<evidence type="ECO:0000259" key="2">
    <source>
        <dbReference type="PROSITE" id="PS50011"/>
    </source>
</evidence>
<dbReference type="PROSITE" id="PS50011">
    <property type="entry name" value="PROTEIN_KINASE_DOM"/>
    <property type="match status" value="1"/>
</dbReference>
<dbReference type="GO" id="GO:0005524">
    <property type="term" value="F:ATP binding"/>
    <property type="evidence" value="ECO:0007669"/>
    <property type="project" value="InterPro"/>
</dbReference>
<evidence type="ECO:0000313" key="3">
    <source>
        <dbReference type="EMBL" id="CEO50846.1"/>
    </source>
</evidence>
<feature type="domain" description="Protein kinase" evidence="2">
    <location>
        <begin position="1"/>
        <end position="124"/>
    </location>
</feature>
<name>A0A0B7K815_BIOOC</name>
<dbReference type="AlphaFoldDB" id="A0A0B7K815"/>
<dbReference type="EMBL" id="CDPU01000020">
    <property type="protein sequence ID" value="CEO50846.1"/>
    <property type="molecule type" value="Genomic_DNA"/>
</dbReference>
<evidence type="ECO:0000256" key="1">
    <source>
        <dbReference type="SAM" id="MobiDB-lite"/>
    </source>
</evidence>
<accession>A0A0B7K815</accession>
<sequence>PTSHPFKAVLLDIDSAQPLALGSSRAATPGHGGTPGYLSPERERTSYNHTEDIWALGVATCYVLLGLRPFQDSQGNPWREDAADKEARRERFHRQYEATLERITEFRTSRSQLLQDLVRGSDILSEREEPDISWKD</sequence>
<protein>
    <recommendedName>
        <fullName evidence="2">Protein kinase domain-containing protein</fullName>
    </recommendedName>
</protein>
<gene>
    <name evidence="3" type="ORF">BN869_000006904_1</name>
</gene>
<dbReference type="Pfam" id="PF00069">
    <property type="entry name" value="Pkinase"/>
    <property type="match status" value="1"/>
</dbReference>
<dbReference type="InterPro" id="IPR000719">
    <property type="entry name" value="Prot_kinase_dom"/>
</dbReference>
<proteinExistence type="predicted"/>
<feature type="non-terminal residue" evidence="3">
    <location>
        <position position="1"/>
    </location>
</feature>
<feature type="region of interest" description="Disordered" evidence="1">
    <location>
        <begin position="22"/>
        <end position="44"/>
    </location>
</feature>
<dbReference type="InterPro" id="IPR011009">
    <property type="entry name" value="Kinase-like_dom_sf"/>
</dbReference>
<dbReference type="SUPFAM" id="SSF56112">
    <property type="entry name" value="Protein kinase-like (PK-like)"/>
    <property type="match status" value="1"/>
</dbReference>